<protein>
    <submittedName>
        <fullName evidence="1">Uncharacterized protein</fullName>
    </submittedName>
</protein>
<name>A0A560JNW6_9BRAD</name>
<keyword evidence="2" id="KW-1185">Reference proteome</keyword>
<gene>
    <name evidence="1" type="ORF">FBZ95_106587</name>
</gene>
<evidence type="ECO:0000313" key="1">
    <source>
        <dbReference type="EMBL" id="TWB72872.1"/>
    </source>
</evidence>
<accession>A0A560JNW6</accession>
<dbReference type="EMBL" id="VITW01000006">
    <property type="protein sequence ID" value="TWB72872.1"/>
    <property type="molecule type" value="Genomic_DNA"/>
</dbReference>
<comment type="caution">
    <text evidence="1">The sequence shown here is derived from an EMBL/GenBank/DDBJ whole genome shotgun (WGS) entry which is preliminary data.</text>
</comment>
<reference evidence="1 2" key="1">
    <citation type="submission" date="2019-06" db="EMBL/GenBank/DDBJ databases">
        <title>Genomic Encyclopedia of Type Strains, Phase IV (KMG-V): Genome sequencing to study the core and pangenomes of soil and plant-associated prokaryotes.</title>
        <authorList>
            <person name="Whitman W."/>
        </authorList>
    </citation>
    <scope>NUCLEOTIDE SEQUENCE [LARGE SCALE GENOMIC DNA]</scope>
    <source>
        <strain evidence="1 2">BR 10556</strain>
    </source>
</reference>
<dbReference type="Proteomes" id="UP000315914">
    <property type="component" value="Unassembled WGS sequence"/>
</dbReference>
<dbReference type="AlphaFoldDB" id="A0A560JNW6"/>
<organism evidence="1 2">
    <name type="scientific">Bradyrhizobium sacchari</name>
    <dbReference type="NCBI Taxonomy" id="1399419"/>
    <lineage>
        <taxon>Bacteria</taxon>
        <taxon>Pseudomonadati</taxon>
        <taxon>Pseudomonadota</taxon>
        <taxon>Alphaproteobacteria</taxon>
        <taxon>Hyphomicrobiales</taxon>
        <taxon>Nitrobacteraceae</taxon>
        <taxon>Bradyrhizobium</taxon>
    </lineage>
</organism>
<proteinExistence type="predicted"/>
<sequence>MTFERAKQEFENAWNNPNHTRFELPPVDVNRVLRERYTVEPAATKMTLTQLWDMETRKAWDPATYIPYVVSRGHSWGRHALEEGCQRFFRTSEQAAWIDPSRGEVIEDVFISHLERRILFLGLPWIVDDRGENLRASNFQPLFHVEHAASGSEEHPINIWRIVVLTVREDDRFKRPFEEMVAAGYLPGFVEEYMRRDMNVCIDRC</sequence>
<evidence type="ECO:0000313" key="2">
    <source>
        <dbReference type="Proteomes" id="UP000315914"/>
    </source>
</evidence>